<feature type="compositionally biased region" description="Polar residues" evidence="5">
    <location>
        <begin position="28"/>
        <end position="40"/>
    </location>
</feature>
<comment type="caution">
    <text evidence="7">The sequence shown here is derived from an EMBL/GenBank/DDBJ whole genome shotgun (WGS) entry which is preliminary data.</text>
</comment>
<keyword evidence="3" id="KW-0677">Repeat</keyword>
<keyword evidence="1" id="KW-0433">Leucine-rich repeat</keyword>
<dbReference type="FunFam" id="3.80.10.10:FF:000095">
    <property type="entry name" value="LRR receptor-like serine/threonine-protein kinase GSO1"/>
    <property type="match status" value="1"/>
</dbReference>
<evidence type="ECO:0000256" key="4">
    <source>
        <dbReference type="ARBA" id="ARBA00023136"/>
    </source>
</evidence>
<dbReference type="Gene3D" id="3.80.10.10">
    <property type="entry name" value="Ribonuclease Inhibitor"/>
    <property type="match status" value="4"/>
</dbReference>
<dbReference type="InterPro" id="IPR032675">
    <property type="entry name" value="LRR_dom_sf"/>
</dbReference>
<organism evidence="7 8">
    <name type="scientific">Seminavis robusta</name>
    <dbReference type="NCBI Taxonomy" id="568900"/>
    <lineage>
        <taxon>Eukaryota</taxon>
        <taxon>Sar</taxon>
        <taxon>Stramenopiles</taxon>
        <taxon>Ochrophyta</taxon>
        <taxon>Bacillariophyta</taxon>
        <taxon>Bacillariophyceae</taxon>
        <taxon>Bacillariophycidae</taxon>
        <taxon>Naviculales</taxon>
        <taxon>Naviculaceae</taxon>
        <taxon>Seminavis</taxon>
    </lineage>
</organism>
<feature type="compositionally biased region" description="Low complexity" evidence="5">
    <location>
        <begin position="199"/>
        <end position="211"/>
    </location>
</feature>
<proteinExistence type="predicted"/>
<keyword evidence="8" id="KW-1185">Reference proteome</keyword>
<dbReference type="EMBL" id="CAICTM010002114">
    <property type="protein sequence ID" value="CAB9527966.1"/>
    <property type="molecule type" value="Genomic_DNA"/>
</dbReference>
<dbReference type="PANTHER" id="PTHR48060">
    <property type="entry name" value="DNA DAMAGE-REPAIR/TOLERATION PROTEIN DRT100"/>
    <property type="match status" value="1"/>
</dbReference>
<protein>
    <submittedName>
        <fullName evidence="7">LRR receptor-like serine threonine-protein kinase</fullName>
    </submittedName>
</protein>
<keyword evidence="7" id="KW-0418">Kinase</keyword>
<feature type="region of interest" description="Disordered" evidence="5">
    <location>
        <begin position="1"/>
        <end position="152"/>
    </location>
</feature>
<keyword evidence="6" id="KW-0812">Transmembrane</keyword>
<evidence type="ECO:0000256" key="5">
    <source>
        <dbReference type="SAM" id="MobiDB-lite"/>
    </source>
</evidence>
<reference evidence="7" key="1">
    <citation type="submission" date="2020-06" db="EMBL/GenBank/DDBJ databases">
        <authorList>
            <consortium name="Plant Systems Biology data submission"/>
        </authorList>
    </citation>
    <scope>NUCLEOTIDE SEQUENCE</scope>
    <source>
        <strain evidence="7">D6</strain>
    </source>
</reference>
<accession>A0A9N8HW26</accession>
<dbReference type="SUPFAM" id="SSF52058">
    <property type="entry name" value="L domain-like"/>
    <property type="match status" value="3"/>
</dbReference>
<keyword evidence="7" id="KW-0808">Transferase</keyword>
<feature type="transmembrane region" description="Helical" evidence="6">
    <location>
        <begin position="261"/>
        <end position="285"/>
    </location>
</feature>
<feature type="region of interest" description="Disordered" evidence="5">
    <location>
        <begin position="177"/>
        <end position="235"/>
    </location>
</feature>
<dbReference type="FunFam" id="3.80.10.10:FF:000041">
    <property type="entry name" value="LRR receptor-like serine/threonine-protein kinase ERECTA"/>
    <property type="match status" value="1"/>
</dbReference>
<keyword evidence="7" id="KW-0675">Receptor</keyword>
<evidence type="ECO:0000256" key="2">
    <source>
        <dbReference type="ARBA" id="ARBA00022729"/>
    </source>
</evidence>
<dbReference type="Proteomes" id="UP001153069">
    <property type="component" value="Unassembled WGS sequence"/>
</dbReference>
<dbReference type="GO" id="GO:0016301">
    <property type="term" value="F:kinase activity"/>
    <property type="evidence" value="ECO:0007669"/>
    <property type="project" value="UniProtKB-KW"/>
</dbReference>
<sequence length="930" mass="100082">MTKTEEQLEQKEESETMSSAATREEGTPNPSVANLNTDRAGSNGDGSIGVDLHEDNGGLDDQMLTKIVEKRLSQGPTTEPEDTTREATLLSVAVGSGSKADHVPAKQKPSVTTAMDKKNQLAYKAGASDGSDAPLRPRAHLDSSNCPRREDTVESTATFTIPEPQQEGIPGAYALAPPSALRGNINTMTGTPAQPPRLQQQQSTATNQQGTPGTAIDNSGLAVASPVEDPSSNQAYYHDLPRAQEHNEESQQGRKPLPQSFVATLFIVGIVFVAGIVLLLVFLLAGGPLDETATSTQTTKPTSVMATMSPTMALTFEQLIKQQLPNYTKTALEDTGTPQAQAFQWLLDDPAVTNYTNERLIQRFALATLFLATDGPGWLKNDGWLNYTMHECQWETGDAYALALFASVELLLFLEDREPYSADNVTVPCDTADRYSHLWLNQNLLEGEIPLEMYLLTNLKSIALGINHIKGTISSHVGYLSNLEAFGFVGVDLTGTIPTEIGLLSNLIEFEPIASLTGTLPTEVGMLSKLQVFSMTANLITGHIPTEIGMMQDLLALALEDTLLSGSLPSHVGQLSSLKILNVFQTQLTGSIPSELGRAQSLEAIDFANNFRLNGTLPSELGLLTDLSIVFALFDNAFTGTIPTELAQMTEVSWYWSVAWNQLSGTIPSELGLLTNVEFGVFVDTNRLTGTIPTEMGKLTNSTLAFQCHDNFLTGTIPTELGLLTSFVDVAGPSYGLSLSINHLTGTIPTELGMLGQTQRLAMFDNQLTGTIPSELGNLVDVKILRLSVNQLEGTVPSQIWNLTSALQLRLGNNSLTGTVPSEIGRFSNLEDLSLEYTEMNGTLPSLSALTSLRRLEVGHARFSGTLPKELVGLASIHSFEGLYATGSLLSGPIPDSLCQITVFECDLGNLCGCNCTCPDSLNQTNRLNH</sequence>
<keyword evidence="6" id="KW-1133">Transmembrane helix</keyword>
<evidence type="ECO:0000313" key="8">
    <source>
        <dbReference type="Proteomes" id="UP001153069"/>
    </source>
</evidence>
<dbReference type="InterPro" id="IPR053211">
    <property type="entry name" value="DNA_repair-toleration"/>
</dbReference>
<dbReference type="PANTHER" id="PTHR48060:SF24">
    <property type="entry name" value="NON-SPECIFIC SERINE_THREONINE PROTEIN KINASE"/>
    <property type="match status" value="1"/>
</dbReference>
<evidence type="ECO:0000256" key="1">
    <source>
        <dbReference type="ARBA" id="ARBA00022614"/>
    </source>
</evidence>
<dbReference type="AlphaFoldDB" id="A0A9N8HW26"/>
<evidence type="ECO:0000313" key="7">
    <source>
        <dbReference type="EMBL" id="CAB9527966.1"/>
    </source>
</evidence>
<feature type="compositionally biased region" description="Basic and acidic residues" evidence="5">
    <location>
        <begin position="1"/>
        <end position="14"/>
    </location>
</feature>
<keyword evidence="4 6" id="KW-0472">Membrane</keyword>
<evidence type="ECO:0000256" key="6">
    <source>
        <dbReference type="SAM" id="Phobius"/>
    </source>
</evidence>
<gene>
    <name evidence="7" type="ORF">SEMRO_2116_G315190.1</name>
</gene>
<keyword evidence="2" id="KW-0732">Signal</keyword>
<evidence type="ECO:0000256" key="3">
    <source>
        <dbReference type="ARBA" id="ARBA00022737"/>
    </source>
</evidence>
<name>A0A9N8HW26_9STRA</name>